<accession>T1JMI7</accession>
<reference evidence="1" key="2">
    <citation type="submission" date="2015-02" db="UniProtKB">
        <authorList>
            <consortium name="EnsemblMetazoa"/>
        </authorList>
    </citation>
    <scope>IDENTIFICATION</scope>
</reference>
<name>T1JMI7_STRMM</name>
<dbReference type="Proteomes" id="UP000014500">
    <property type="component" value="Unassembled WGS sequence"/>
</dbReference>
<keyword evidence="2" id="KW-1185">Reference proteome</keyword>
<proteinExistence type="predicted"/>
<evidence type="ECO:0000313" key="1">
    <source>
        <dbReference type="EnsemblMetazoa" id="SMAR015067-PA"/>
    </source>
</evidence>
<dbReference type="AlphaFoldDB" id="T1JMI7"/>
<dbReference type="HOGENOM" id="CLU_1216126_0_0_1"/>
<organism evidence="1 2">
    <name type="scientific">Strigamia maritima</name>
    <name type="common">European centipede</name>
    <name type="synonym">Geophilus maritimus</name>
    <dbReference type="NCBI Taxonomy" id="126957"/>
    <lineage>
        <taxon>Eukaryota</taxon>
        <taxon>Metazoa</taxon>
        <taxon>Ecdysozoa</taxon>
        <taxon>Arthropoda</taxon>
        <taxon>Myriapoda</taxon>
        <taxon>Chilopoda</taxon>
        <taxon>Pleurostigmophora</taxon>
        <taxon>Geophilomorpha</taxon>
        <taxon>Linotaeniidae</taxon>
        <taxon>Strigamia</taxon>
    </lineage>
</organism>
<dbReference type="EnsemblMetazoa" id="SMAR015067-RA">
    <property type="protein sequence ID" value="SMAR015067-PA"/>
    <property type="gene ID" value="SMAR015067"/>
</dbReference>
<sequence length="228" mass="26197">MFKVNRKYYNLLISVEGRIIPVPKLLEQEQSTQLCALIQLPLFTFKNGEHYKVITLINIQHIQLNVCSPFGKNVLDCSVSEFTRNSTFDGTLKTTRCSAFSLSTSVKLLMDVESCSNHSLEAEPVAVQFVNVVESREDLVPRVTLRSCLPNTKKVCLKRREYKKRVVQNGDDDETRLGMPQIVPPSHEVTIKRTFTFSLKTIYLRRSGRTLDIYKYLIKCCIMHSMNK</sequence>
<dbReference type="EMBL" id="JH432065">
    <property type="status" value="NOT_ANNOTATED_CDS"/>
    <property type="molecule type" value="Genomic_DNA"/>
</dbReference>
<protein>
    <submittedName>
        <fullName evidence="1">Uncharacterized protein</fullName>
    </submittedName>
</protein>
<evidence type="ECO:0000313" key="2">
    <source>
        <dbReference type="Proteomes" id="UP000014500"/>
    </source>
</evidence>
<reference evidence="2" key="1">
    <citation type="submission" date="2011-05" db="EMBL/GenBank/DDBJ databases">
        <authorList>
            <person name="Richards S.R."/>
            <person name="Qu J."/>
            <person name="Jiang H."/>
            <person name="Jhangiani S.N."/>
            <person name="Agravi P."/>
            <person name="Goodspeed R."/>
            <person name="Gross S."/>
            <person name="Mandapat C."/>
            <person name="Jackson L."/>
            <person name="Mathew T."/>
            <person name="Pu L."/>
            <person name="Thornton R."/>
            <person name="Saada N."/>
            <person name="Wilczek-Boney K.B."/>
            <person name="Lee S."/>
            <person name="Kovar C."/>
            <person name="Wu Y."/>
            <person name="Scherer S.E."/>
            <person name="Worley K.C."/>
            <person name="Muzny D.M."/>
            <person name="Gibbs R."/>
        </authorList>
    </citation>
    <scope>NUCLEOTIDE SEQUENCE</scope>
    <source>
        <strain evidence="2">Brora</strain>
    </source>
</reference>